<gene>
    <name evidence="14" type="ORF">QBC47DRAFT_367055</name>
</gene>
<evidence type="ECO:0000256" key="4">
    <source>
        <dbReference type="ARBA" id="ARBA00012557"/>
    </source>
</evidence>
<dbReference type="EC" id="2.4.1.122" evidence="4"/>
<evidence type="ECO:0000256" key="6">
    <source>
        <dbReference type="ARBA" id="ARBA00022679"/>
    </source>
</evidence>
<keyword evidence="15" id="KW-1185">Reference proteome</keyword>
<keyword evidence="8" id="KW-0547">Nucleotide-binding</keyword>
<evidence type="ECO:0000256" key="1">
    <source>
        <dbReference type="ARBA" id="ARBA00004606"/>
    </source>
</evidence>
<comment type="pathway">
    <text evidence="2">Protein modification; protein glycosylation.</text>
</comment>
<keyword evidence="6" id="KW-0808">Transferase</keyword>
<evidence type="ECO:0000256" key="5">
    <source>
        <dbReference type="ARBA" id="ARBA00022676"/>
    </source>
</evidence>
<dbReference type="Gene3D" id="3.90.550.50">
    <property type="match status" value="1"/>
</dbReference>
<dbReference type="Pfam" id="PF00024">
    <property type="entry name" value="PAN_1"/>
    <property type="match status" value="1"/>
</dbReference>
<evidence type="ECO:0000259" key="12">
    <source>
        <dbReference type="Pfam" id="PF00024"/>
    </source>
</evidence>
<comment type="subcellular location">
    <subcellularLocation>
        <location evidence="1">Membrane</location>
        <topology evidence="1">Single-pass type II membrane protein</topology>
    </subcellularLocation>
</comment>
<evidence type="ECO:0000256" key="3">
    <source>
        <dbReference type="ARBA" id="ARBA00006462"/>
    </source>
</evidence>
<evidence type="ECO:0000256" key="2">
    <source>
        <dbReference type="ARBA" id="ARBA00004922"/>
    </source>
</evidence>
<dbReference type="Pfam" id="PF02434">
    <property type="entry name" value="Fringe"/>
    <property type="match status" value="1"/>
</dbReference>
<dbReference type="GO" id="GO:0016020">
    <property type="term" value="C:membrane"/>
    <property type="evidence" value="ECO:0007669"/>
    <property type="project" value="UniProtKB-SubCell"/>
</dbReference>
<evidence type="ECO:0000256" key="11">
    <source>
        <dbReference type="ARBA" id="ARBA00023136"/>
    </source>
</evidence>
<keyword evidence="7" id="KW-0812">Transmembrane</keyword>
<dbReference type="GO" id="GO:0000166">
    <property type="term" value="F:nucleotide binding"/>
    <property type="evidence" value="ECO:0007669"/>
    <property type="project" value="UniProtKB-KW"/>
</dbReference>
<evidence type="ECO:0000256" key="8">
    <source>
        <dbReference type="ARBA" id="ARBA00022741"/>
    </source>
</evidence>
<accession>A0AAJ0BP42</accession>
<evidence type="ECO:0000256" key="9">
    <source>
        <dbReference type="ARBA" id="ARBA00022968"/>
    </source>
</evidence>
<dbReference type="Proteomes" id="UP001239445">
    <property type="component" value="Unassembled WGS sequence"/>
</dbReference>
<dbReference type="Gene3D" id="3.50.4.10">
    <property type="entry name" value="Hepatocyte Growth Factor"/>
    <property type="match status" value="1"/>
</dbReference>
<keyword evidence="9" id="KW-0735">Signal-anchor</keyword>
<evidence type="ECO:0000259" key="13">
    <source>
        <dbReference type="Pfam" id="PF02434"/>
    </source>
</evidence>
<evidence type="ECO:0000313" key="15">
    <source>
        <dbReference type="Proteomes" id="UP001239445"/>
    </source>
</evidence>
<dbReference type="InterPro" id="IPR003609">
    <property type="entry name" value="Pan_app"/>
</dbReference>
<keyword evidence="11" id="KW-0472">Membrane</keyword>
<sequence>MVLHLRRSRMALGRRTRRIPLYTLVLFILWTLLPFDNTIRQAVRFNFVRLLDSFSPNSHDRWVSAPPLFPVDLAEDVLVIVKTGYGTRNRLAAWFKALSPQSQLGDLIIIGDYASAPDGRFTYRGQDLPVHDVVNRTLSDLAFSSVLSEGASYPRISNYESLGKAIANGDEEKALHLSQTFGWELDSMKDVSSLELAYEMFPQKKWYILLDDDTYLVQPSVVALLGHLDARFPHYLGNAVGDFRARFAHGGSSIILSQGAMRVLFDENPDSVSTAHVESLTTIWGDRLIARALVRSGVFLEERYSHFFSGEPPRLSKLRADRMCSPIVTFHKLSDPSDMLDVGKRFETVDKPFEWARLWDVYGDPSLWRQGIAEARQDWDHVGNPDEAVATIHGVKTVEKCARHCAKYARTCLAWTWDSVSKDCHVSPWMIVGKESKGKISGINAKRAKRLAQAC</sequence>
<keyword evidence="5" id="KW-0328">Glycosyltransferase</keyword>
<dbReference type="GO" id="GO:0016263">
    <property type="term" value="F:glycoprotein-N-acetylgalactosamine 3-beta-galactosyltransferase activity"/>
    <property type="evidence" value="ECO:0007669"/>
    <property type="project" value="UniProtKB-EC"/>
</dbReference>
<evidence type="ECO:0000256" key="10">
    <source>
        <dbReference type="ARBA" id="ARBA00022989"/>
    </source>
</evidence>
<organism evidence="14 15">
    <name type="scientific">Echria macrotheca</name>
    <dbReference type="NCBI Taxonomy" id="438768"/>
    <lineage>
        <taxon>Eukaryota</taxon>
        <taxon>Fungi</taxon>
        <taxon>Dikarya</taxon>
        <taxon>Ascomycota</taxon>
        <taxon>Pezizomycotina</taxon>
        <taxon>Sordariomycetes</taxon>
        <taxon>Sordariomycetidae</taxon>
        <taxon>Sordariales</taxon>
        <taxon>Schizotheciaceae</taxon>
        <taxon>Echria</taxon>
    </lineage>
</organism>
<dbReference type="InterPro" id="IPR003378">
    <property type="entry name" value="Fringe-like_glycosylTrfase"/>
</dbReference>
<comment type="similarity">
    <text evidence="3">Belongs to the glycosyltransferase 31 family. Beta3-Gal-T subfamily.</text>
</comment>
<protein>
    <recommendedName>
        <fullName evidence="4">N-acetylgalactosaminide beta-1,3-galactosyltransferase</fullName>
        <ecNumber evidence="4">2.4.1.122</ecNumber>
    </recommendedName>
</protein>
<comment type="caution">
    <text evidence="14">The sequence shown here is derived from an EMBL/GenBank/DDBJ whole genome shotgun (WGS) entry which is preliminary data.</text>
</comment>
<evidence type="ECO:0000256" key="7">
    <source>
        <dbReference type="ARBA" id="ARBA00022692"/>
    </source>
</evidence>
<dbReference type="AlphaFoldDB" id="A0AAJ0BP42"/>
<dbReference type="SUPFAM" id="SSF57414">
    <property type="entry name" value="Hairpin loop containing domain-like"/>
    <property type="match status" value="1"/>
</dbReference>
<feature type="domain" description="Fringe-like glycosyltransferase" evidence="13">
    <location>
        <begin position="199"/>
        <end position="263"/>
    </location>
</feature>
<dbReference type="InterPro" id="IPR026050">
    <property type="entry name" value="C1GALT1/C1GALT1_chp1"/>
</dbReference>
<proteinExistence type="inferred from homology"/>
<feature type="domain" description="Apple" evidence="12">
    <location>
        <begin position="388"/>
        <end position="429"/>
    </location>
</feature>
<dbReference type="PANTHER" id="PTHR23033:SF40">
    <property type="entry name" value="APPLE DOMAIN-CONTAINING PROTEIN"/>
    <property type="match status" value="1"/>
</dbReference>
<keyword evidence="10" id="KW-1133">Transmembrane helix</keyword>
<dbReference type="PANTHER" id="PTHR23033">
    <property type="entry name" value="BETA1,3-GALACTOSYLTRANSFERASE"/>
    <property type="match status" value="1"/>
</dbReference>
<name>A0AAJ0BP42_9PEZI</name>
<reference evidence="14" key="1">
    <citation type="submission" date="2023-06" db="EMBL/GenBank/DDBJ databases">
        <title>Genome-scale phylogeny and comparative genomics of the fungal order Sordariales.</title>
        <authorList>
            <consortium name="Lawrence Berkeley National Laboratory"/>
            <person name="Hensen N."/>
            <person name="Bonometti L."/>
            <person name="Westerberg I."/>
            <person name="Brannstrom I.O."/>
            <person name="Guillou S."/>
            <person name="Cros-Aarteil S."/>
            <person name="Calhoun S."/>
            <person name="Haridas S."/>
            <person name="Kuo A."/>
            <person name="Mondo S."/>
            <person name="Pangilinan J."/>
            <person name="Riley R."/>
            <person name="Labutti K."/>
            <person name="Andreopoulos B."/>
            <person name="Lipzen A."/>
            <person name="Chen C."/>
            <person name="Yanf M."/>
            <person name="Daum C."/>
            <person name="Ng V."/>
            <person name="Clum A."/>
            <person name="Steindorff A."/>
            <person name="Ohm R."/>
            <person name="Martin F."/>
            <person name="Silar P."/>
            <person name="Natvig D."/>
            <person name="Lalanne C."/>
            <person name="Gautier V."/>
            <person name="Ament-Velasquez S.L."/>
            <person name="Kruys A."/>
            <person name="Hutchinson M.I."/>
            <person name="Powell A.J."/>
            <person name="Barry K."/>
            <person name="Miller A.N."/>
            <person name="Grigoriev I.V."/>
            <person name="Debuchy R."/>
            <person name="Gladieux P."/>
            <person name="Thoren M.H."/>
            <person name="Johannesson H."/>
        </authorList>
    </citation>
    <scope>NUCLEOTIDE SEQUENCE</scope>
    <source>
        <strain evidence="14">PSN4</strain>
    </source>
</reference>
<evidence type="ECO:0000313" key="14">
    <source>
        <dbReference type="EMBL" id="KAK1760417.1"/>
    </source>
</evidence>
<dbReference type="EMBL" id="MU839827">
    <property type="protein sequence ID" value="KAK1760417.1"/>
    <property type="molecule type" value="Genomic_DNA"/>
</dbReference>